<dbReference type="Gene3D" id="1.25.10.10">
    <property type="entry name" value="Leucine-rich Repeat Variant"/>
    <property type="match status" value="1"/>
</dbReference>
<reference evidence="2" key="1">
    <citation type="submission" date="2021-01" db="EMBL/GenBank/DDBJ databases">
        <title>Adiantum capillus-veneris genome.</title>
        <authorList>
            <person name="Fang Y."/>
            <person name="Liao Q."/>
        </authorList>
    </citation>
    <scope>NUCLEOTIDE SEQUENCE</scope>
    <source>
        <strain evidence="2">H3</strain>
        <tissue evidence="2">Leaf</tissue>
    </source>
</reference>
<organism evidence="2 3">
    <name type="scientific">Adiantum capillus-veneris</name>
    <name type="common">Maidenhair fern</name>
    <dbReference type="NCBI Taxonomy" id="13818"/>
    <lineage>
        <taxon>Eukaryota</taxon>
        <taxon>Viridiplantae</taxon>
        <taxon>Streptophyta</taxon>
        <taxon>Embryophyta</taxon>
        <taxon>Tracheophyta</taxon>
        <taxon>Polypodiopsida</taxon>
        <taxon>Polypodiidae</taxon>
        <taxon>Polypodiales</taxon>
        <taxon>Pteridineae</taxon>
        <taxon>Pteridaceae</taxon>
        <taxon>Vittarioideae</taxon>
        <taxon>Adiantum</taxon>
    </lineage>
</organism>
<keyword evidence="1" id="KW-0472">Membrane</keyword>
<dbReference type="Pfam" id="PF04078">
    <property type="entry name" value="Rcd1"/>
    <property type="match status" value="1"/>
</dbReference>
<dbReference type="InterPro" id="IPR007216">
    <property type="entry name" value="CNOT9"/>
</dbReference>
<dbReference type="OrthoDB" id="2012683at2759"/>
<feature type="transmembrane region" description="Helical" evidence="1">
    <location>
        <begin position="313"/>
        <end position="338"/>
    </location>
</feature>
<evidence type="ECO:0000313" key="3">
    <source>
        <dbReference type="Proteomes" id="UP000886520"/>
    </source>
</evidence>
<comment type="caution">
    <text evidence="2">The sequence shown here is derived from an EMBL/GenBank/DDBJ whole genome shotgun (WGS) entry which is preliminary data.</text>
</comment>
<dbReference type="EMBL" id="JABFUD020000001">
    <property type="protein sequence ID" value="KAI5084048.1"/>
    <property type="molecule type" value="Genomic_DNA"/>
</dbReference>
<protein>
    <submittedName>
        <fullName evidence="2">Uncharacterized protein</fullName>
    </submittedName>
</protein>
<gene>
    <name evidence="2" type="ORF">GOP47_0000217</name>
</gene>
<accession>A0A9D4VEJ4</accession>
<sequence>MEATKEFKLFAPIEDDLSQYSYAAFLRTVAQWKEQVLKGSQNIANDSASGSKQSSNPLDDEIHCMLELRDEHDWLKALFTMSEHKFDGVMGSESGAEKSQGRTCEERPLKVSDVLVAAQVEAFREICLCLLGNHVLEVKEDDDRFRLLGSHLCISSRIFKMLLQEIRDSHRDFSSGTVTLRTSNKIFNILILLQCMAASKDTWGGFMNALTPNCLKPLILTNHTDNHYETIRMASLSVIFLICQHPEEKVANWALDNDVILIYRHSMQTGSYASKLVALLILESLLKSKNGISNFCSRKSTDLEMVIETFANLVTLVATAWAFSPLFMAPIIRCYLLLAKDRRAREWLKIVLPSELQSDRFNYILKGLPELEKLWQLLLFTLEKTKNARGPFLRGA</sequence>
<evidence type="ECO:0000313" key="2">
    <source>
        <dbReference type="EMBL" id="KAI5084048.1"/>
    </source>
</evidence>
<dbReference type="AlphaFoldDB" id="A0A9D4VEJ4"/>
<keyword evidence="3" id="KW-1185">Reference proteome</keyword>
<dbReference type="Proteomes" id="UP000886520">
    <property type="component" value="Chromosome 1"/>
</dbReference>
<evidence type="ECO:0000256" key="1">
    <source>
        <dbReference type="SAM" id="Phobius"/>
    </source>
</evidence>
<dbReference type="GO" id="GO:0006402">
    <property type="term" value="P:mRNA catabolic process"/>
    <property type="evidence" value="ECO:0007669"/>
    <property type="project" value="InterPro"/>
</dbReference>
<keyword evidence="1" id="KW-0812">Transmembrane</keyword>
<dbReference type="InterPro" id="IPR011989">
    <property type="entry name" value="ARM-like"/>
</dbReference>
<keyword evidence="1" id="KW-1133">Transmembrane helix</keyword>
<name>A0A9D4VEJ4_ADICA</name>
<dbReference type="PANTHER" id="PTHR12262">
    <property type="entry name" value="CCR4-NOT TRANSCRIPTION COMPLEX SUBUNIT 9"/>
    <property type="match status" value="1"/>
</dbReference>
<dbReference type="GO" id="GO:0030014">
    <property type="term" value="C:CCR4-NOT complex"/>
    <property type="evidence" value="ECO:0007669"/>
    <property type="project" value="InterPro"/>
</dbReference>
<proteinExistence type="predicted"/>